<accession>A0A3M7H9G1</accession>
<evidence type="ECO:0000256" key="6">
    <source>
        <dbReference type="SAM" id="Phobius"/>
    </source>
</evidence>
<dbReference type="PANTHER" id="PTHR11863">
    <property type="entry name" value="STEROL DESATURASE"/>
    <property type="match status" value="1"/>
</dbReference>
<evidence type="ECO:0000256" key="3">
    <source>
        <dbReference type="ARBA" id="ARBA00022989"/>
    </source>
</evidence>
<dbReference type="GO" id="GO:0008610">
    <property type="term" value="P:lipid biosynthetic process"/>
    <property type="evidence" value="ECO:0007669"/>
    <property type="project" value="InterPro"/>
</dbReference>
<evidence type="ECO:0000313" key="10">
    <source>
        <dbReference type="Proteomes" id="UP000280598"/>
    </source>
</evidence>
<gene>
    <name evidence="9" type="ORF">D0859_04666</name>
    <name evidence="8" type="ORF">D0860_03970</name>
</gene>
<dbReference type="OrthoDB" id="1658724at2759"/>
<evidence type="ECO:0000313" key="8">
    <source>
        <dbReference type="EMBL" id="RMZ10041.1"/>
    </source>
</evidence>
<dbReference type="InterPro" id="IPR050307">
    <property type="entry name" value="Sterol_Desaturase_Related"/>
</dbReference>
<feature type="domain" description="Fatty acid hydroxylase" evidence="7">
    <location>
        <begin position="208"/>
        <end position="336"/>
    </location>
</feature>
<comment type="caution">
    <text evidence="8">The sequence shown here is derived from an EMBL/GenBank/DDBJ whole genome shotgun (WGS) entry which is preliminary data.</text>
</comment>
<protein>
    <recommendedName>
        <fullName evidence="7">Fatty acid hydroxylase domain-containing protein</fullName>
    </recommendedName>
</protein>
<feature type="transmembrane region" description="Helical" evidence="6">
    <location>
        <begin position="121"/>
        <end position="140"/>
    </location>
</feature>
<feature type="transmembrane region" description="Helical" evidence="6">
    <location>
        <begin position="12"/>
        <end position="38"/>
    </location>
</feature>
<reference evidence="10 11" key="1">
    <citation type="journal article" date="2018" name="BMC Genomics">
        <title>Genomic evidence for intraspecific hybridization in a clonal and extremely halotolerant yeast.</title>
        <authorList>
            <person name="Gostincar C."/>
            <person name="Stajich J.E."/>
            <person name="Zupancic J."/>
            <person name="Zalar P."/>
            <person name="Gunde-Cimerman N."/>
        </authorList>
    </citation>
    <scope>NUCLEOTIDE SEQUENCE [LARGE SCALE GENOMIC DNA]</scope>
    <source>
        <strain evidence="9 11">EXF-120</strain>
        <strain evidence="8 10">EXF-562</strain>
    </source>
</reference>
<organism evidence="8 10">
    <name type="scientific">Hortaea werneckii</name>
    <name type="common">Black yeast</name>
    <name type="synonym">Cladosporium werneckii</name>
    <dbReference type="NCBI Taxonomy" id="91943"/>
    <lineage>
        <taxon>Eukaryota</taxon>
        <taxon>Fungi</taxon>
        <taxon>Dikarya</taxon>
        <taxon>Ascomycota</taxon>
        <taxon>Pezizomycotina</taxon>
        <taxon>Dothideomycetes</taxon>
        <taxon>Dothideomycetidae</taxon>
        <taxon>Mycosphaerellales</taxon>
        <taxon>Teratosphaeriaceae</taxon>
        <taxon>Hortaea</taxon>
    </lineage>
</organism>
<dbReference type="GO" id="GO:0016491">
    <property type="term" value="F:oxidoreductase activity"/>
    <property type="evidence" value="ECO:0007669"/>
    <property type="project" value="InterPro"/>
</dbReference>
<evidence type="ECO:0000256" key="1">
    <source>
        <dbReference type="ARBA" id="ARBA00004370"/>
    </source>
</evidence>
<evidence type="ECO:0000256" key="4">
    <source>
        <dbReference type="ARBA" id="ARBA00023136"/>
    </source>
</evidence>
<comment type="subcellular location">
    <subcellularLocation>
        <location evidence="1">Membrane</location>
    </subcellularLocation>
</comment>
<sequence length="501" mass="56499">MASRTDHTSGFSIIGARVAILATLSVAVFFPGVFQPLLNQTWDYLRQSGPYRSSTFETFWTVFCYAAIEVPLTVAFMRHPEWRLAHQHDNAADRGQQESIKEEPPKKPKGMRRPARRGMEALVYVAPLLTLDLLMIKKFAGVPLEDMLRSGNYDVPSMLDADKLSLHKAHFLVPSVHNFSFSSPLQTKRALPLEPPSSRRLALELITSLVLYDALFFAFHLSLHIIPGLKAWHKPHHKHGEMHPQITNQLHVFERLGLVLLANFSLNIIGSHVLTRTLFVPIFVWLLVEIHSGLDLPWAYDKILPAGWGGGARKHAAHHREGETGMEPYFNWCDDVWEAVSHHQHLSTRRQDRCKLIMSASKQLIIIYNADSTIRGKLQYAYRKLSSLGPDPACAACDITHGGLSLSEVPGWQKAKGDIEAQGWKVTQWHRDEIESGVKSWIEQEQVRYPTVLAKGQTDEKDIRQVMDPTELAECAGDATKMVDTLRKKAVLADSVQQPSL</sequence>
<evidence type="ECO:0000256" key="5">
    <source>
        <dbReference type="SAM" id="MobiDB-lite"/>
    </source>
</evidence>
<evidence type="ECO:0000259" key="7">
    <source>
        <dbReference type="Pfam" id="PF04116"/>
    </source>
</evidence>
<dbReference type="VEuPathDB" id="FungiDB:BTJ68_12525"/>
<dbReference type="Proteomes" id="UP000281677">
    <property type="component" value="Unassembled WGS sequence"/>
</dbReference>
<dbReference type="AlphaFoldDB" id="A0A3M7H9G1"/>
<name>A0A3M7H9G1_HORWE</name>
<evidence type="ECO:0000313" key="9">
    <source>
        <dbReference type="EMBL" id="RMZ31214.1"/>
    </source>
</evidence>
<dbReference type="InterPro" id="IPR006694">
    <property type="entry name" value="Fatty_acid_hydroxylase"/>
</dbReference>
<evidence type="ECO:0000313" key="11">
    <source>
        <dbReference type="Proteomes" id="UP000281677"/>
    </source>
</evidence>
<keyword evidence="2 6" id="KW-0812">Transmembrane</keyword>
<proteinExistence type="predicted"/>
<dbReference type="GO" id="GO:0016020">
    <property type="term" value="C:membrane"/>
    <property type="evidence" value="ECO:0007669"/>
    <property type="project" value="UniProtKB-SubCell"/>
</dbReference>
<keyword evidence="4 6" id="KW-0472">Membrane</keyword>
<dbReference type="VEuPathDB" id="FungiDB:BTJ68_12524"/>
<feature type="region of interest" description="Disordered" evidence="5">
    <location>
        <begin position="89"/>
        <end position="114"/>
    </location>
</feature>
<dbReference type="Proteomes" id="UP000280598">
    <property type="component" value="Unassembled WGS sequence"/>
</dbReference>
<dbReference type="EMBL" id="QWIT01000106">
    <property type="protein sequence ID" value="RMZ31214.1"/>
    <property type="molecule type" value="Genomic_DNA"/>
</dbReference>
<evidence type="ECO:0000256" key="2">
    <source>
        <dbReference type="ARBA" id="ARBA00022692"/>
    </source>
</evidence>
<dbReference type="GO" id="GO:0005506">
    <property type="term" value="F:iron ion binding"/>
    <property type="evidence" value="ECO:0007669"/>
    <property type="project" value="InterPro"/>
</dbReference>
<dbReference type="Pfam" id="PF04116">
    <property type="entry name" value="FA_hydroxylase"/>
    <property type="match status" value="1"/>
</dbReference>
<keyword evidence="3 6" id="KW-1133">Transmembrane helix</keyword>
<feature type="transmembrane region" description="Helical" evidence="6">
    <location>
        <begin position="58"/>
        <end position="77"/>
    </location>
</feature>
<dbReference type="EMBL" id="QWIS01000067">
    <property type="protein sequence ID" value="RMZ10041.1"/>
    <property type="molecule type" value="Genomic_DNA"/>
</dbReference>
<feature type="compositionally biased region" description="Basic and acidic residues" evidence="5">
    <location>
        <begin position="89"/>
        <end position="106"/>
    </location>
</feature>